<keyword evidence="5" id="KW-0175">Coiled coil</keyword>
<feature type="compositionally biased region" description="Low complexity" evidence="6">
    <location>
        <begin position="733"/>
        <end position="742"/>
    </location>
</feature>
<feature type="region of interest" description="Disordered" evidence="6">
    <location>
        <begin position="1326"/>
        <end position="1474"/>
    </location>
</feature>
<feature type="compositionally biased region" description="Basic and acidic residues" evidence="6">
    <location>
        <begin position="619"/>
        <end position="629"/>
    </location>
</feature>
<feature type="compositionally biased region" description="Basic and acidic residues" evidence="6">
    <location>
        <begin position="81"/>
        <end position="106"/>
    </location>
</feature>
<feature type="domain" description="RanBP2-type" evidence="7">
    <location>
        <begin position="1143"/>
        <end position="1172"/>
    </location>
</feature>
<feature type="region of interest" description="Disordered" evidence="6">
    <location>
        <begin position="1496"/>
        <end position="1529"/>
    </location>
</feature>
<feature type="compositionally biased region" description="Pro residues" evidence="6">
    <location>
        <begin position="743"/>
        <end position="785"/>
    </location>
</feature>
<feature type="compositionally biased region" description="Low complexity" evidence="6">
    <location>
        <begin position="1434"/>
        <end position="1445"/>
    </location>
</feature>
<dbReference type="GO" id="GO:0005884">
    <property type="term" value="C:actin filament"/>
    <property type="evidence" value="ECO:0007669"/>
    <property type="project" value="TreeGrafter"/>
</dbReference>
<dbReference type="PROSITE" id="PS50199">
    <property type="entry name" value="ZF_RANBP2_2"/>
    <property type="match status" value="2"/>
</dbReference>
<keyword evidence="3" id="KW-0862">Zinc</keyword>
<feature type="compositionally biased region" description="Basic and acidic residues" evidence="6">
    <location>
        <begin position="850"/>
        <end position="864"/>
    </location>
</feature>
<feature type="region of interest" description="Disordered" evidence="6">
    <location>
        <begin position="43"/>
        <end position="163"/>
    </location>
</feature>
<evidence type="ECO:0000256" key="1">
    <source>
        <dbReference type="ARBA" id="ARBA00022723"/>
    </source>
</evidence>
<feature type="domain" description="RanBP2-type" evidence="7">
    <location>
        <begin position="1245"/>
        <end position="1274"/>
    </location>
</feature>
<dbReference type="EMBL" id="GL833131">
    <property type="protein sequence ID" value="EGB07242.1"/>
    <property type="molecule type" value="Genomic_DNA"/>
</dbReference>
<feature type="coiled-coil region" evidence="5">
    <location>
        <begin position="192"/>
        <end position="219"/>
    </location>
</feature>
<keyword evidence="9" id="KW-1185">Reference proteome</keyword>
<feature type="compositionally biased region" description="Low complexity" evidence="6">
    <location>
        <begin position="706"/>
        <end position="724"/>
    </location>
</feature>
<accession>F0YC67</accession>
<evidence type="ECO:0000313" key="8">
    <source>
        <dbReference type="EMBL" id="EGB07242.1"/>
    </source>
</evidence>
<feature type="compositionally biased region" description="Pro residues" evidence="6">
    <location>
        <begin position="353"/>
        <end position="362"/>
    </location>
</feature>
<feature type="compositionally biased region" description="Low complexity" evidence="6">
    <location>
        <begin position="1357"/>
        <end position="1379"/>
    </location>
</feature>
<evidence type="ECO:0000313" key="9">
    <source>
        <dbReference type="Proteomes" id="UP000002729"/>
    </source>
</evidence>
<dbReference type="InterPro" id="IPR051412">
    <property type="entry name" value="Formin_Homology_Diaphanous_sf"/>
</dbReference>
<feature type="compositionally biased region" description="Low complexity" evidence="6">
    <location>
        <begin position="644"/>
        <end position="653"/>
    </location>
</feature>
<feature type="compositionally biased region" description="Low complexity" evidence="6">
    <location>
        <begin position="589"/>
        <end position="605"/>
    </location>
</feature>
<dbReference type="GO" id="GO:0030041">
    <property type="term" value="P:actin filament polymerization"/>
    <property type="evidence" value="ECO:0007669"/>
    <property type="project" value="TreeGrafter"/>
</dbReference>
<feature type="compositionally biased region" description="Low complexity" evidence="6">
    <location>
        <begin position="149"/>
        <end position="163"/>
    </location>
</feature>
<protein>
    <recommendedName>
        <fullName evidence="7">RanBP2-type domain-containing protein</fullName>
    </recommendedName>
</protein>
<feature type="compositionally biased region" description="Basic and acidic residues" evidence="6">
    <location>
        <begin position="575"/>
        <end position="587"/>
    </location>
</feature>
<dbReference type="GeneID" id="20225068"/>
<feature type="region of interest" description="Disordered" evidence="6">
    <location>
        <begin position="349"/>
        <end position="368"/>
    </location>
</feature>
<dbReference type="GO" id="GO:0008270">
    <property type="term" value="F:zinc ion binding"/>
    <property type="evidence" value="ECO:0007669"/>
    <property type="project" value="UniProtKB-KW"/>
</dbReference>
<dbReference type="Proteomes" id="UP000002729">
    <property type="component" value="Unassembled WGS sequence"/>
</dbReference>
<reference evidence="8 9" key="1">
    <citation type="journal article" date="2011" name="Proc. Natl. Acad. Sci. U.S.A.">
        <title>Niche of harmful alga Aureococcus anophagefferens revealed through ecogenomics.</title>
        <authorList>
            <person name="Gobler C.J."/>
            <person name="Berry D.L."/>
            <person name="Dyhrman S.T."/>
            <person name="Wilhelm S.W."/>
            <person name="Salamov A."/>
            <person name="Lobanov A.V."/>
            <person name="Zhang Y."/>
            <person name="Collier J.L."/>
            <person name="Wurch L.L."/>
            <person name="Kustka A.B."/>
            <person name="Dill B.D."/>
            <person name="Shah M."/>
            <person name="VerBerkmoes N.C."/>
            <person name="Kuo A."/>
            <person name="Terry A."/>
            <person name="Pangilinan J."/>
            <person name="Lindquist E.A."/>
            <person name="Lucas S."/>
            <person name="Paulsen I.T."/>
            <person name="Hattenrath-Lehmann T.K."/>
            <person name="Talmage S.C."/>
            <person name="Walker E.A."/>
            <person name="Koch F."/>
            <person name="Burson A.M."/>
            <person name="Marcoval M.A."/>
            <person name="Tang Y.Z."/>
            <person name="Lecleir G.R."/>
            <person name="Coyne K.J."/>
            <person name="Berg G.M."/>
            <person name="Bertrand E.M."/>
            <person name="Saito M.A."/>
            <person name="Gladyshev V.N."/>
            <person name="Grigoriev I.V."/>
        </authorList>
    </citation>
    <scope>NUCLEOTIDE SEQUENCE [LARGE SCALE GENOMIC DNA]</scope>
    <source>
        <strain evidence="9">CCMP 1984</strain>
    </source>
</reference>
<feature type="region of interest" description="Disordered" evidence="6">
    <location>
        <begin position="798"/>
        <end position="825"/>
    </location>
</feature>
<feature type="region of interest" description="Disordered" evidence="6">
    <location>
        <begin position="1174"/>
        <end position="1234"/>
    </location>
</feature>
<keyword evidence="1" id="KW-0479">Metal-binding</keyword>
<dbReference type="SMART" id="SM00547">
    <property type="entry name" value="ZnF_RBZ"/>
    <property type="match status" value="2"/>
</dbReference>
<feature type="compositionally biased region" description="Low complexity" evidence="6">
    <location>
        <begin position="670"/>
        <end position="680"/>
    </location>
</feature>
<evidence type="ECO:0000256" key="5">
    <source>
        <dbReference type="SAM" id="Coils"/>
    </source>
</evidence>
<evidence type="ECO:0000256" key="2">
    <source>
        <dbReference type="ARBA" id="ARBA00022771"/>
    </source>
</evidence>
<feature type="compositionally biased region" description="Acidic residues" evidence="6">
    <location>
        <begin position="690"/>
        <end position="701"/>
    </location>
</feature>
<feature type="region of interest" description="Disordered" evidence="6">
    <location>
        <begin position="521"/>
        <end position="786"/>
    </location>
</feature>
<dbReference type="OrthoDB" id="203137at2759"/>
<dbReference type="OMA" id="PATHERQ"/>
<feature type="compositionally biased region" description="Low complexity" evidence="6">
    <location>
        <begin position="1069"/>
        <end position="1102"/>
    </location>
</feature>
<feature type="compositionally biased region" description="Basic and acidic residues" evidence="6">
    <location>
        <begin position="1340"/>
        <end position="1356"/>
    </location>
</feature>
<feature type="compositionally biased region" description="Basic and acidic residues" evidence="6">
    <location>
        <begin position="128"/>
        <end position="145"/>
    </location>
</feature>
<evidence type="ECO:0000256" key="6">
    <source>
        <dbReference type="SAM" id="MobiDB-lite"/>
    </source>
</evidence>
<gene>
    <name evidence="8" type="ORF">AURANDRAFT_64907</name>
</gene>
<feature type="compositionally biased region" description="Pro residues" evidence="6">
    <location>
        <begin position="1694"/>
        <end position="1704"/>
    </location>
</feature>
<feature type="compositionally biased region" description="Acidic residues" evidence="6">
    <location>
        <begin position="1721"/>
        <end position="1730"/>
    </location>
</feature>
<feature type="compositionally biased region" description="Pro residues" evidence="6">
    <location>
        <begin position="526"/>
        <end position="538"/>
    </location>
</feature>
<feature type="region of interest" description="Disordered" evidence="6">
    <location>
        <begin position="1069"/>
        <end position="1110"/>
    </location>
</feature>
<feature type="compositionally biased region" description="Low complexity" evidence="6">
    <location>
        <begin position="1184"/>
        <end position="1234"/>
    </location>
</feature>
<feature type="region of interest" description="Disordered" evidence="6">
    <location>
        <begin position="981"/>
        <end position="1030"/>
    </location>
</feature>
<organism evidence="9">
    <name type="scientific">Aureococcus anophagefferens</name>
    <name type="common">Harmful bloom alga</name>
    <dbReference type="NCBI Taxonomy" id="44056"/>
    <lineage>
        <taxon>Eukaryota</taxon>
        <taxon>Sar</taxon>
        <taxon>Stramenopiles</taxon>
        <taxon>Ochrophyta</taxon>
        <taxon>Pelagophyceae</taxon>
        <taxon>Pelagomonadales</taxon>
        <taxon>Pelagomonadaceae</taxon>
        <taxon>Aureococcus</taxon>
    </lineage>
</organism>
<evidence type="ECO:0000256" key="3">
    <source>
        <dbReference type="ARBA" id="ARBA00022833"/>
    </source>
</evidence>
<evidence type="ECO:0000259" key="7">
    <source>
        <dbReference type="PROSITE" id="PS50199"/>
    </source>
</evidence>
<dbReference type="PANTHER" id="PTHR45691">
    <property type="entry name" value="PROTEIN DIAPHANOUS"/>
    <property type="match status" value="1"/>
</dbReference>
<feature type="compositionally biased region" description="Basic residues" evidence="6">
    <location>
        <begin position="1395"/>
        <end position="1409"/>
    </location>
</feature>
<feature type="compositionally biased region" description="Basic and acidic residues" evidence="6">
    <location>
        <begin position="890"/>
        <end position="911"/>
    </location>
</feature>
<evidence type="ECO:0000256" key="4">
    <source>
        <dbReference type="PROSITE-ProRule" id="PRU00322"/>
    </source>
</evidence>
<dbReference type="InterPro" id="IPR001876">
    <property type="entry name" value="Znf_RanBP2"/>
</dbReference>
<feature type="region of interest" description="Disordered" evidence="6">
    <location>
        <begin position="1684"/>
        <end position="1794"/>
    </location>
</feature>
<dbReference type="RefSeq" id="XP_009037877.1">
    <property type="nucleotide sequence ID" value="XM_009039629.1"/>
</dbReference>
<proteinExistence type="predicted"/>
<keyword evidence="2 4" id="KW-0863">Zinc-finger</keyword>
<feature type="compositionally biased region" description="Acidic residues" evidence="6">
    <location>
        <begin position="1014"/>
        <end position="1030"/>
    </location>
</feature>
<dbReference type="KEGG" id="aaf:AURANDRAFT_64907"/>
<feature type="compositionally biased region" description="Low complexity" evidence="6">
    <location>
        <begin position="837"/>
        <end position="849"/>
    </location>
</feature>
<dbReference type="PROSITE" id="PS01358">
    <property type="entry name" value="ZF_RANBP2_1"/>
    <property type="match status" value="2"/>
</dbReference>
<feature type="compositionally biased region" description="Low complexity" evidence="6">
    <location>
        <begin position="806"/>
        <end position="825"/>
    </location>
</feature>
<name>F0YC67_AURAN</name>
<dbReference type="PANTHER" id="PTHR45691:SF6">
    <property type="entry name" value="PROTEIN DIAPHANOUS"/>
    <property type="match status" value="1"/>
</dbReference>
<dbReference type="eggNOG" id="ENOG502RX8W">
    <property type="taxonomic scope" value="Eukaryota"/>
</dbReference>
<feature type="compositionally biased region" description="Low complexity" evidence="6">
    <location>
        <begin position="985"/>
        <end position="1013"/>
    </location>
</feature>
<sequence>MASPPPPQRRKAPRSGDRVVDAYLAQLRRQTKALSLDALVMPVASPHPAPRPAHYSPYAVGATPVRGDGDDAAYSLAALLTKDENASPERRPPSPERAVRDDEPLPEKPPAPPSDRRPLAPASLVQHETIEHPREREDRKPDVPKRWPPARAAPASPPRGALVAAEDAAAKQAHYAKCAKRYLEVERGRAAAAEADDRARREEKRLNAERSRLYAAEQRVVWRLRAIARKELALKRRTKEEAAAAAYARAKADRGAARRASTAAATVLAKQDDAEAVYARARRAEADALSARAAAVALDDAKRSTAELAALRLRRAIAGGGAPPADRDFRAKWASKLADIESVMAAARSELEAPPPPPPPAFSPVRARRGGGRAAFGAADAYGSDGGARERRRFVASGTAGALEQWTDADGWRLWYFELLNAAGAADGGAAGGRGAPLALLRYASAAGGRGGGAHAIYRDGASTVEDAPGEFAVASFVGARPVRLRGADDRERAAWIAAIADALASPSDEAAAARTRELVAGARAAPPPRRPPRPPPSSDTGSDYDEPAAAKRPPRPPGGRAHGHVSPPESPPESPRRPSPPRERPVDPLATLAAALDARAGPAVPRKPVAGGAAPRKPPAEEPLRKASMDSFDSYADSGPEDAPALARAPPGAAEPPRKPSVDDLDSYADSGAEDAPAAVAPPPAPLAADDDPYADDAEEHDIVAPYVPAPVVARPPSAKAPAVRPPPALARPPAAKAPPVAQAPPPRPPVARPPPAARAPVARPPPAARAPPAASPPPGPAPAAAPAAYVALADLSTPEKAKASSPVSSFFSEPSPDDTSVAAAAVRRASSILTWIASPSAGSPSAEARARADEPVVEDLRPPDPYAAPGDGRDAPGDSPDPYAASAESREAAVDADDRVEEPDARADEPAAAPAEEPRVHMDFGARLSITDTQENVLDAIRHQFLDELVDEEFEEEVHVVPARPAFLPAEEAFVADDLPPSAEAAANDELIAASRAPPRAAAPRAPSPLDSDGEDDDADDDSGDGAEVDATLPAAFRESGKVPFPGGIPNALAAVDPAPAAPAAKATAARAAATPEPKAPAPTKAAAAVKPAPAAANPAPDLPAAPPAAEAAAPVAAEAAAAPVAETADAPVPKAVPAVRNGIWRCKRCGKKNGSGKAACLVCRAPNPSAAQGRKRVIQRAAEAPPAARPAPAAAPAAASTPAVQAAPAPVGEPASTPAATPAAPAPKLAAPPAAAAPAAAAREPWRCKKCGKANPASSDACRMCRKRRPSLAAPAPTAVAAQRAVRASMRRASSAAVAPPPDVAAPAAEAAVEAAADDGINEGAAAEPRPSTLFKLELDAAAKRRADKRADADAAGAPAPAPAPAAASPSAAGLPPRSPRPGDDKPATPRRSSRRKSHLRRRPKSAAKAQLLAAVEGASPASLRRSHQGSSVDDCSSVRSSLGDEDSVVSSRGSPRGGGSRVAIDDDLNQRHSISAVVEADLRASLFPEHAATLDAIKGRSQREKRRSRRASVASSPRRRESAAASAIAGQLGAAAAEAAGRRADAAAAAAVKRRSGAPDDALARQSSAEFRDLLRVLQGGATPPKPSPSGRRASTVARKGLLAAVAGAARRLAPETPPAVWDETVSFRAPALACASADCGNDAAALRGAYTKAGDAWFCADCWVEFSNAYPDEWTDSFGEETRAAESPPSSPDDAPAPAPRARTSIGRLFGGGALIEDDDDDDEVAAAAPPEPSPRRRSTSDAWDAFAPPAAANEEASAAYRRRRESLTPVPHQDRGGPEPPSDGESPLLVERRASLLPVRTRAASDGASPQEAALSPEFVQRRSSLLRVATRGASVTPSRRGAPDAAAVFAEPAEPPPDNVSIAAVAFSSFAVTMTLPSPAEGREKLKAAGGEQMADPASMAYRSFGLGCYAVVVRYCTMPLEKTAMIMNSAQVSGSGQLAQASKIVFADGPLTPFRTVGRASIVAWFFQYSVMGFIFQACDRGLSSALGVAPVVYGDQLMEDASKDETAMTTADALKTAGKLALVPVVAGAIESGVANRAETQRFYGLATSAAVEARIGANAFVRACGPAFGANAARNAIMATTSFVATPTLYRKYYPQDQKSKGSLFCFGLGLNIFFGNVLAITQQSLWGRALDSAAATGRPVSYAAVVSQGYKAEGLGAFITAPKWFSRVMMNAPIQGTMPWFYNNVLPLGEGLALAGVASALGTVAPRAKRPSVTLRGHGSGRERV</sequence>
<dbReference type="InParanoid" id="F0YC67"/>
<feature type="compositionally biased region" description="Low complexity" evidence="6">
    <location>
        <begin position="1746"/>
        <end position="1765"/>
    </location>
</feature>
<feature type="region of interest" description="Disordered" evidence="6">
    <location>
        <begin position="837"/>
        <end position="929"/>
    </location>
</feature>